<evidence type="ECO:0000259" key="1">
    <source>
        <dbReference type="PROSITE" id="PS51094"/>
    </source>
</evidence>
<dbReference type="CDD" id="cd00211">
    <property type="entry name" value="PTS_IIA_fru"/>
    <property type="match status" value="1"/>
</dbReference>
<dbReference type="Gene3D" id="3.40.930.10">
    <property type="entry name" value="Mannitol-specific EII, Chain A"/>
    <property type="match status" value="1"/>
</dbReference>
<evidence type="ECO:0000313" key="3">
    <source>
        <dbReference type="Proteomes" id="UP000234271"/>
    </source>
</evidence>
<dbReference type="PROSITE" id="PS00372">
    <property type="entry name" value="PTS_EIIA_TYPE_2_HIS"/>
    <property type="match status" value="1"/>
</dbReference>
<dbReference type="GO" id="GO:0009401">
    <property type="term" value="P:phosphoenolpyruvate-dependent sugar phosphotransferase system"/>
    <property type="evidence" value="ECO:0007669"/>
    <property type="project" value="InterPro"/>
</dbReference>
<evidence type="ECO:0000313" key="2">
    <source>
        <dbReference type="EMBL" id="AUI70147.1"/>
    </source>
</evidence>
<feature type="domain" description="PTS EIIA type-2" evidence="1">
    <location>
        <begin position="5"/>
        <end position="149"/>
    </location>
</feature>
<keyword evidence="3" id="KW-1185">Reference proteome</keyword>
<dbReference type="GO" id="GO:0030295">
    <property type="term" value="F:protein kinase activator activity"/>
    <property type="evidence" value="ECO:0007669"/>
    <property type="project" value="TreeGrafter"/>
</dbReference>
<dbReference type="PROSITE" id="PS51094">
    <property type="entry name" value="PTS_EIIA_TYPE_2"/>
    <property type="match status" value="1"/>
</dbReference>
<dbReference type="InterPro" id="IPR002178">
    <property type="entry name" value="PTS_EIIA_type-2_dom"/>
</dbReference>
<dbReference type="KEGG" id="blep:AL038_07770"/>
<protein>
    <submittedName>
        <fullName evidence="2">PTS IIA-like nitrogen regulatory protein PtsN</fullName>
    </submittedName>
</protein>
<organism evidence="2 3">
    <name type="scientific">Beggiatoa leptomitoformis</name>
    <dbReference type="NCBI Taxonomy" id="288004"/>
    <lineage>
        <taxon>Bacteria</taxon>
        <taxon>Pseudomonadati</taxon>
        <taxon>Pseudomonadota</taxon>
        <taxon>Gammaproteobacteria</taxon>
        <taxon>Thiotrichales</taxon>
        <taxon>Thiotrichaceae</taxon>
        <taxon>Beggiatoa</taxon>
    </lineage>
</organism>
<reference evidence="3" key="1">
    <citation type="submission" date="2016-12" db="EMBL/GenBank/DDBJ databases">
        <title>Complete Genome Sequence of Beggiatoa leptomitiformis D-401.</title>
        <authorList>
            <person name="Fomenkov A."/>
            <person name="Vincze T."/>
            <person name="Grabovich M."/>
            <person name="Anton B.P."/>
            <person name="Dubinina G."/>
            <person name="Orlova M."/>
            <person name="Belousova E."/>
            <person name="Roberts R.J."/>
        </authorList>
    </citation>
    <scope>NUCLEOTIDE SEQUENCE [LARGE SCALE GENOMIC DNA]</scope>
    <source>
        <strain evidence="3">D-401</strain>
    </source>
</reference>
<proteinExistence type="predicted"/>
<dbReference type="GO" id="GO:0008982">
    <property type="term" value="F:protein-N(PI)-phosphohistidine-sugar phosphotransferase activity"/>
    <property type="evidence" value="ECO:0007669"/>
    <property type="project" value="InterPro"/>
</dbReference>
<dbReference type="InterPro" id="IPR006320">
    <property type="entry name" value="PTS_Nitro_regul"/>
</dbReference>
<dbReference type="InterPro" id="IPR016152">
    <property type="entry name" value="PTrfase/Anion_transptr"/>
</dbReference>
<dbReference type="Pfam" id="PF00359">
    <property type="entry name" value="PTS_EIIA_2"/>
    <property type="match status" value="1"/>
</dbReference>
<dbReference type="PANTHER" id="PTHR47738:SF1">
    <property type="entry name" value="NITROGEN REGULATORY PROTEIN"/>
    <property type="match status" value="1"/>
</dbReference>
<dbReference type="AlphaFoldDB" id="A0A2N9YI16"/>
<dbReference type="OrthoDB" id="95460at2"/>
<dbReference type="NCBIfam" id="TIGR01419">
    <property type="entry name" value="nitro_reg_IIA"/>
    <property type="match status" value="1"/>
</dbReference>
<dbReference type="PANTHER" id="PTHR47738">
    <property type="entry name" value="PTS SYSTEM FRUCTOSE-LIKE EIIA COMPONENT-RELATED"/>
    <property type="match status" value="1"/>
</dbReference>
<gene>
    <name evidence="2" type="primary">ptsN</name>
    <name evidence="2" type="ORF">BLE401_16545</name>
</gene>
<name>A0A2N9YI16_9GAMM</name>
<dbReference type="InterPro" id="IPR051541">
    <property type="entry name" value="PTS_SugarTrans_NitroReg"/>
</dbReference>
<dbReference type="Proteomes" id="UP000234271">
    <property type="component" value="Chromosome"/>
</dbReference>
<dbReference type="EMBL" id="CP018889">
    <property type="protein sequence ID" value="AUI70147.1"/>
    <property type="molecule type" value="Genomic_DNA"/>
</dbReference>
<accession>A0A2N9YI16</accession>
<sequence length="166" mass="18679">MRILDILSPERMLCNVQASSKKRVLEYFSRLLATETSSLTTREIFESLLSRERLGSTGLGKGVAIPHARVPDCQLTLAAFVQLEKGIDYDSIDRQPVDLLFALMVPENCTEEHLQILAMLAEMFSDDEFREKLRSLPDCQAKYALMVQWQAAQPQDVSSDSLSSPL</sequence>
<dbReference type="RefSeq" id="WP_062151395.1">
    <property type="nucleotide sequence ID" value="NZ_CP012373.2"/>
</dbReference>
<dbReference type="SUPFAM" id="SSF55804">
    <property type="entry name" value="Phoshotransferase/anion transport protein"/>
    <property type="match status" value="1"/>
</dbReference>
<dbReference type="STRING" id="288004.AL038_07770"/>